<proteinExistence type="predicted"/>
<keyword evidence="4 6" id="KW-0503">Monooxygenase</keyword>
<dbReference type="InterPro" id="IPR036188">
    <property type="entry name" value="FAD/NAD-bd_sf"/>
</dbReference>
<keyword evidence="2" id="KW-0274">FAD</keyword>
<dbReference type="PANTHER" id="PTHR47178:SF5">
    <property type="entry name" value="FAD-BINDING DOMAIN-CONTAINING PROTEIN"/>
    <property type="match status" value="1"/>
</dbReference>
<dbReference type="Proteomes" id="UP000012429">
    <property type="component" value="Unassembled WGS sequence"/>
</dbReference>
<dbReference type="Gene3D" id="3.50.50.60">
    <property type="entry name" value="FAD/NAD(P)-binding domain"/>
    <property type="match status" value="1"/>
</dbReference>
<evidence type="ECO:0000256" key="4">
    <source>
        <dbReference type="ARBA" id="ARBA00023033"/>
    </source>
</evidence>
<dbReference type="InterPro" id="IPR002938">
    <property type="entry name" value="FAD-bd"/>
</dbReference>
<dbReference type="PRINTS" id="PR00420">
    <property type="entry name" value="RNGMNOXGNASE"/>
</dbReference>
<evidence type="ECO:0000313" key="6">
    <source>
        <dbReference type="EMBL" id="ENN88169.1"/>
    </source>
</evidence>
<organism evidence="6 7">
    <name type="scientific">Rhizobium freirei PRF 81</name>
    <dbReference type="NCBI Taxonomy" id="363754"/>
    <lineage>
        <taxon>Bacteria</taxon>
        <taxon>Pseudomonadati</taxon>
        <taxon>Pseudomonadota</taxon>
        <taxon>Alphaproteobacteria</taxon>
        <taxon>Hyphomicrobiales</taxon>
        <taxon>Rhizobiaceae</taxon>
        <taxon>Rhizobium/Agrobacterium group</taxon>
        <taxon>Rhizobium</taxon>
    </lineage>
</organism>
<dbReference type="STRING" id="363754.RHSP_83549"/>
<evidence type="ECO:0000313" key="7">
    <source>
        <dbReference type="Proteomes" id="UP000012429"/>
    </source>
</evidence>
<comment type="caution">
    <text evidence="6">The sequence shown here is derived from an EMBL/GenBank/DDBJ whole genome shotgun (WGS) entry which is preliminary data.</text>
</comment>
<keyword evidence="1" id="KW-0285">Flavoprotein</keyword>
<dbReference type="AlphaFoldDB" id="N6U6E5"/>
<evidence type="ECO:0000256" key="3">
    <source>
        <dbReference type="ARBA" id="ARBA00023002"/>
    </source>
</evidence>
<feature type="domain" description="FAD-binding" evidence="5">
    <location>
        <begin position="342"/>
        <end position="408"/>
    </location>
</feature>
<dbReference type="GO" id="GO:0004497">
    <property type="term" value="F:monooxygenase activity"/>
    <property type="evidence" value="ECO:0007669"/>
    <property type="project" value="UniProtKB-KW"/>
</dbReference>
<accession>N6U6E5</accession>
<dbReference type="Pfam" id="PF01494">
    <property type="entry name" value="FAD_binding_3"/>
    <property type="match status" value="2"/>
</dbReference>
<keyword evidence="3" id="KW-0560">Oxidoreductase</keyword>
<evidence type="ECO:0000259" key="5">
    <source>
        <dbReference type="Pfam" id="PF01494"/>
    </source>
</evidence>
<evidence type="ECO:0000256" key="1">
    <source>
        <dbReference type="ARBA" id="ARBA00022630"/>
    </source>
</evidence>
<dbReference type="SUPFAM" id="SSF51905">
    <property type="entry name" value="FAD/NAD(P)-binding domain"/>
    <property type="match status" value="1"/>
</dbReference>
<feature type="domain" description="FAD-binding" evidence="5">
    <location>
        <begin position="36"/>
        <end position="206"/>
    </location>
</feature>
<gene>
    <name evidence="6" type="ORF">RHSP_83549</name>
</gene>
<dbReference type="GO" id="GO:0071949">
    <property type="term" value="F:FAD binding"/>
    <property type="evidence" value="ECO:0007669"/>
    <property type="project" value="InterPro"/>
</dbReference>
<dbReference type="PANTHER" id="PTHR47178">
    <property type="entry name" value="MONOOXYGENASE, FAD-BINDING"/>
    <property type="match status" value="1"/>
</dbReference>
<dbReference type="EMBL" id="AQHN01000054">
    <property type="protein sequence ID" value="ENN88169.1"/>
    <property type="molecule type" value="Genomic_DNA"/>
</dbReference>
<evidence type="ECO:0000256" key="2">
    <source>
        <dbReference type="ARBA" id="ARBA00022827"/>
    </source>
</evidence>
<protein>
    <submittedName>
        <fullName evidence="6">Putative FAD-dependent monooxygenase</fullName>
    </submittedName>
</protein>
<reference evidence="6 7" key="1">
    <citation type="journal article" date="2012" name="BMC Genomics">
        <title>Genomic basis of broad host range and environmental adaptability of Rhizobium tropici CIAT 899 and Rhizobium sp. PRF 81 which are used in inoculants for common bean (Phaseolus vulgaris L.).</title>
        <authorList>
            <person name="Ormeno-Orrillo E."/>
            <person name="Menna P."/>
            <person name="Almeida L.G."/>
            <person name="Ollero F.J."/>
            <person name="Nicolas M.F."/>
            <person name="Pains Rodrigues E."/>
            <person name="Shigueyoshi Nakatani A."/>
            <person name="Silva Batista J.S."/>
            <person name="Oliveira Chueire L.M."/>
            <person name="Souza R.C."/>
            <person name="Ribeiro Vasconcelos A.T."/>
            <person name="Megias M."/>
            <person name="Hungria M."/>
            <person name="Martinez-Romero E."/>
        </authorList>
    </citation>
    <scope>NUCLEOTIDE SEQUENCE [LARGE SCALE GENOMIC DNA]</scope>
    <source>
        <strain evidence="6 7">PRF 81</strain>
    </source>
</reference>
<dbReference type="PATRIC" id="fig|363754.4.peg.1967"/>
<sequence length="422" mass="45581">MLRPNVVITSGCPCAIVPLGFEIGNRAEQKIFMRDFQVIIVGAGLGGPCLAQGLKRAGIGFDVYERDAAPDSRVPGYRIRIDAGGQRALSACLPPGLFGLFRATASVSPSAGRFLTPQLLPVTGRTPESWDTDEEEDAGDLSVNRQTLREILLTGIEEHVHFGHGFTFYRCMDDASVEASFEGLPPISCSLLVGADGVNSQVRQQLAPYAVPTDTGSICLYGKIELPLAAGSDHFCDGTTVVFADGCTAIFDPMRFQEDFPSLAARFAPDCNLTPMVDYLYWALIGPRQRFGFEEYDHVQDLPILLRTAMRGWHPDLRQVISRSEPSAVAALPIRSGRPEVLWPFGPVTLLGDAIHAMSPAGGLGANTALEDARVLSETLGNTRAQPVNVALLDYEANMRERATRAIAASERGAAMLFENLA</sequence>
<name>N6U6E5_9HYPH</name>
<keyword evidence="7" id="KW-1185">Reference proteome</keyword>